<protein>
    <submittedName>
        <fullName evidence="1">Uncharacterized protein</fullName>
    </submittedName>
</protein>
<dbReference type="AlphaFoldDB" id="A0A9J6GRJ6"/>
<keyword evidence="2" id="KW-1185">Reference proteome</keyword>
<sequence length="91" mass="9829">MTQANLIGASVLALGGMVPSFTGYGHGVNILDFFPFLEAVERLGGWSDAQLVVIARCKRVGAAYDFAWHYEAAAVAKIYRLQGMGTKAVRH</sequence>
<gene>
    <name evidence="1" type="ORF">HPB48_021621</name>
</gene>
<proteinExistence type="predicted"/>
<organism evidence="1 2">
    <name type="scientific">Haemaphysalis longicornis</name>
    <name type="common">Bush tick</name>
    <dbReference type="NCBI Taxonomy" id="44386"/>
    <lineage>
        <taxon>Eukaryota</taxon>
        <taxon>Metazoa</taxon>
        <taxon>Ecdysozoa</taxon>
        <taxon>Arthropoda</taxon>
        <taxon>Chelicerata</taxon>
        <taxon>Arachnida</taxon>
        <taxon>Acari</taxon>
        <taxon>Parasitiformes</taxon>
        <taxon>Ixodida</taxon>
        <taxon>Ixodoidea</taxon>
        <taxon>Ixodidae</taxon>
        <taxon>Haemaphysalinae</taxon>
        <taxon>Haemaphysalis</taxon>
    </lineage>
</organism>
<dbReference type="OrthoDB" id="6513398at2759"/>
<name>A0A9J6GRJ6_HAELO</name>
<reference evidence="1 2" key="1">
    <citation type="journal article" date="2020" name="Cell">
        <title>Large-Scale Comparative Analyses of Tick Genomes Elucidate Their Genetic Diversity and Vector Capacities.</title>
        <authorList>
            <consortium name="Tick Genome and Microbiome Consortium (TIGMIC)"/>
            <person name="Jia N."/>
            <person name="Wang J."/>
            <person name="Shi W."/>
            <person name="Du L."/>
            <person name="Sun Y."/>
            <person name="Zhan W."/>
            <person name="Jiang J.F."/>
            <person name="Wang Q."/>
            <person name="Zhang B."/>
            <person name="Ji P."/>
            <person name="Bell-Sakyi L."/>
            <person name="Cui X.M."/>
            <person name="Yuan T.T."/>
            <person name="Jiang B.G."/>
            <person name="Yang W.F."/>
            <person name="Lam T.T."/>
            <person name="Chang Q.C."/>
            <person name="Ding S.J."/>
            <person name="Wang X.J."/>
            <person name="Zhu J.G."/>
            <person name="Ruan X.D."/>
            <person name="Zhao L."/>
            <person name="Wei J.T."/>
            <person name="Ye R.Z."/>
            <person name="Que T.C."/>
            <person name="Du C.H."/>
            <person name="Zhou Y.H."/>
            <person name="Cheng J.X."/>
            <person name="Dai P.F."/>
            <person name="Guo W.B."/>
            <person name="Han X.H."/>
            <person name="Huang E.J."/>
            <person name="Li L.F."/>
            <person name="Wei W."/>
            <person name="Gao Y.C."/>
            <person name="Liu J.Z."/>
            <person name="Shao H.Z."/>
            <person name="Wang X."/>
            <person name="Wang C.C."/>
            <person name="Yang T.C."/>
            <person name="Huo Q.B."/>
            <person name="Li W."/>
            <person name="Chen H.Y."/>
            <person name="Chen S.E."/>
            <person name="Zhou L.G."/>
            <person name="Ni X.B."/>
            <person name="Tian J.H."/>
            <person name="Sheng Y."/>
            <person name="Liu T."/>
            <person name="Pan Y.S."/>
            <person name="Xia L.Y."/>
            <person name="Li J."/>
            <person name="Zhao F."/>
            <person name="Cao W.C."/>
        </authorList>
    </citation>
    <scope>NUCLEOTIDE SEQUENCE [LARGE SCALE GENOMIC DNA]</scope>
    <source>
        <strain evidence="1">HaeL-2018</strain>
    </source>
</reference>
<evidence type="ECO:0000313" key="2">
    <source>
        <dbReference type="Proteomes" id="UP000821853"/>
    </source>
</evidence>
<dbReference type="EMBL" id="JABSTR010000008">
    <property type="protein sequence ID" value="KAH9377344.1"/>
    <property type="molecule type" value="Genomic_DNA"/>
</dbReference>
<dbReference type="Proteomes" id="UP000821853">
    <property type="component" value="Unassembled WGS sequence"/>
</dbReference>
<comment type="caution">
    <text evidence="1">The sequence shown here is derived from an EMBL/GenBank/DDBJ whole genome shotgun (WGS) entry which is preliminary data.</text>
</comment>
<dbReference type="VEuPathDB" id="VectorBase:HLOH_044341"/>
<accession>A0A9J6GRJ6</accession>
<evidence type="ECO:0000313" key="1">
    <source>
        <dbReference type="EMBL" id="KAH9377344.1"/>
    </source>
</evidence>